<dbReference type="SUPFAM" id="SSF82171">
    <property type="entry name" value="DPP6 N-terminal domain-like"/>
    <property type="match status" value="1"/>
</dbReference>
<dbReference type="EMBL" id="JAMQCR010000002">
    <property type="protein sequence ID" value="MCM2535351.1"/>
    <property type="molecule type" value="Genomic_DNA"/>
</dbReference>
<protein>
    <recommendedName>
        <fullName evidence="3">WD40 repeat domain-containing protein</fullName>
    </recommendedName>
</protein>
<reference evidence="1 2" key="1">
    <citation type="submission" date="2022-06" db="EMBL/GenBank/DDBJ databases">
        <authorList>
            <person name="Jeon C.O."/>
        </authorList>
    </citation>
    <scope>NUCLEOTIDE SEQUENCE [LARGE SCALE GENOMIC DNA]</scope>
    <source>
        <strain evidence="1 2">KCTC 13943</strain>
    </source>
</reference>
<evidence type="ECO:0008006" key="3">
    <source>
        <dbReference type="Google" id="ProtNLM"/>
    </source>
</evidence>
<dbReference type="Proteomes" id="UP001523262">
    <property type="component" value="Unassembled WGS sequence"/>
</dbReference>
<proteinExistence type="predicted"/>
<gene>
    <name evidence="1" type="ORF">NDK43_27200</name>
</gene>
<name>A0ABT0WGA9_9BACI</name>
<sequence length="316" mass="36738">MFQMNLIKNLKTSYEIVISNDKRLLCHTMGGKTVIFETETWEKVIELTKPNNPDTLHFSRNDELLYIKNTVGTICVYETKNFQLIKTIKSRKSFQIEEGNFALLNKPFTILDVLKINDRKQVCALNIETGIYEILTELEGTHIEFNQFIPYDNSYLFTLSYLEGVKGYLKYKLVKVVDPSVERSYSIVENLGLTNWDLVYYEPIHQVYIFVHKDYELTIMDAELKTVLKKVNLTENGVQRTDEYFVHIAASYDGSYIVLTSSDRVFILGFEDLTPIQIEELEYACFAEFSKDDTYFLVGTWSKGFVLENNLKGLKL</sequence>
<organism evidence="1 2">
    <name type="scientific">Neobacillus pocheonensis</name>
    <dbReference type="NCBI Taxonomy" id="363869"/>
    <lineage>
        <taxon>Bacteria</taxon>
        <taxon>Bacillati</taxon>
        <taxon>Bacillota</taxon>
        <taxon>Bacilli</taxon>
        <taxon>Bacillales</taxon>
        <taxon>Bacillaceae</taxon>
        <taxon>Neobacillus</taxon>
    </lineage>
</organism>
<comment type="caution">
    <text evidence="1">The sequence shown here is derived from an EMBL/GenBank/DDBJ whole genome shotgun (WGS) entry which is preliminary data.</text>
</comment>
<keyword evidence="2" id="KW-1185">Reference proteome</keyword>
<evidence type="ECO:0000313" key="1">
    <source>
        <dbReference type="EMBL" id="MCM2535351.1"/>
    </source>
</evidence>
<evidence type="ECO:0000313" key="2">
    <source>
        <dbReference type="Proteomes" id="UP001523262"/>
    </source>
</evidence>
<accession>A0ABT0WGA9</accession>